<dbReference type="EMBL" id="STGX01000025">
    <property type="protein sequence ID" value="THV21755.1"/>
    <property type="molecule type" value="Genomic_DNA"/>
</dbReference>
<keyword evidence="1" id="KW-1133">Transmembrane helix</keyword>
<dbReference type="OrthoDB" id="2677932at2"/>
<dbReference type="Proteomes" id="UP000305792">
    <property type="component" value="Unassembled WGS sequence"/>
</dbReference>
<evidence type="ECO:0000313" key="3">
    <source>
        <dbReference type="Proteomes" id="UP000305792"/>
    </source>
</evidence>
<organism evidence="2 3">
    <name type="scientific">Glycomyces paridis</name>
    <dbReference type="NCBI Taxonomy" id="2126555"/>
    <lineage>
        <taxon>Bacteria</taxon>
        <taxon>Bacillati</taxon>
        <taxon>Actinomycetota</taxon>
        <taxon>Actinomycetes</taxon>
        <taxon>Glycomycetales</taxon>
        <taxon>Glycomycetaceae</taxon>
        <taxon>Glycomyces</taxon>
    </lineage>
</organism>
<sequence length="164" mass="17440">MAIMLPSELATLLGVLGFDWPQSNEDNLMEFGQAWLDFGGELGDILGEADANAAQAWTDQIGKDIDAFKAWWESEDGPADVLDNGSIGAMIAGVGLIICSIIVLVLKIMVLVQLVILAVQIAIAIAQAAVTFGASLLQVPIFQQLARTVVGNLMQEAVFKLLEA</sequence>
<feature type="transmembrane region" description="Helical" evidence="1">
    <location>
        <begin position="87"/>
        <end position="107"/>
    </location>
</feature>
<evidence type="ECO:0000256" key="1">
    <source>
        <dbReference type="SAM" id="Phobius"/>
    </source>
</evidence>
<evidence type="ECO:0008006" key="4">
    <source>
        <dbReference type="Google" id="ProtNLM"/>
    </source>
</evidence>
<keyword evidence="1" id="KW-0472">Membrane</keyword>
<name>A0A4S8NXX0_9ACTN</name>
<accession>A0A4S8NXX0</accession>
<protein>
    <recommendedName>
        <fullName evidence="4">PE-PGRS family protein</fullName>
    </recommendedName>
</protein>
<feature type="transmembrane region" description="Helical" evidence="1">
    <location>
        <begin position="114"/>
        <end position="137"/>
    </location>
</feature>
<comment type="caution">
    <text evidence="2">The sequence shown here is derived from an EMBL/GenBank/DDBJ whole genome shotgun (WGS) entry which is preliminary data.</text>
</comment>
<gene>
    <name evidence="2" type="ORF">E9998_24195</name>
</gene>
<keyword evidence="1" id="KW-0812">Transmembrane</keyword>
<evidence type="ECO:0000313" key="2">
    <source>
        <dbReference type="EMBL" id="THV21755.1"/>
    </source>
</evidence>
<dbReference type="RefSeq" id="WP_136532318.1">
    <property type="nucleotide sequence ID" value="NZ_STGX01000025.1"/>
</dbReference>
<proteinExistence type="predicted"/>
<reference evidence="2 3" key="1">
    <citation type="journal article" date="2018" name="Int. J. Syst. Evol. Microbiol.">
        <title>Glycomyces paridis sp. nov., isolated from the medicinal plant Paris polyphylla.</title>
        <authorList>
            <person name="Fang X.M."/>
            <person name="Bai J.L."/>
            <person name="Su J."/>
            <person name="Zhao L.L."/>
            <person name="Liu H.Y."/>
            <person name="Ma B.P."/>
            <person name="Zhang Y.Q."/>
            <person name="Yu L.Y."/>
        </authorList>
    </citation>
    <scope>NUCLEOTIDE SEQUENCE [LARGE SCALE GENOMIC DNA]</scope>
    <source>
        <strain evidence="2 3">CPCC 204357</strain>
    </source>
</reference>
<keyword evidence="3" id="KW-1185">Reference proteome</keyword>
<dbReference type="AlphaFoldDB" id="A0A4S8NXX0"/>